<reference evidence="2" key="2">
    <citation type="submission" date="2025-09" db="UniProtKB">
        <authorList>
            <consortium name="Ensembl"/>
        </authorList>
    </citation>
    <scope>IDENTIFICATION</scope>
</reference>
<evidence type="ECO:0000313" key="2">
    <source>
        <dbReference type="Ensembl" id="ENSMLEP00000014800.1"/>
    </source>
</evidence>
<reference evidence="2" key="1">
    <citation type="submission" date="2025-08" db="UniProtKB">
        <authorList>
            <consortium name="Ensembl"/>
        </authorList>
    </citation>
    <scope>IDENTIFICATION</scope>
</reference>
<dbReference type="GeneTree" id="ENSGT00940000164457"/>
<name>A0A2K5YGZ0_MANLE</name>
<dbReference type="Ensembl" id="ENSMLET00000038251.1">
    <property type="protein sequence ID" value="ENSMLEP00000014800.1"/>
    <property type="gene ID" value="ENSMLEG00000031564.1"/>
</dbReference>
<proteinExistence type="predicted"/>
<evidence type="ECO:0000313" key="3">
    <source>
        <dbReference type="Proteomes" id="UP000233140"/>
    </source>
</evidence>
<organism evidence="2 3">
    <name type="scientific">Mandrillus leucophaeus</name>
    <name type="common">Drill</name>
    <name type="synonym">Papio leucophaeus</name>
    <dbReference type="NCBI Taxonomy" id="9568"/>
    <lineage>
        <taxon>Eukaryota</taxon>
        <taxon>Metazoa</taxon>
        <taxon>Chordata</taxon>
        <taxon>Craniata</taxon>
        <taxon>Vertebrata</taxon>
        <taxon>Euteleostomi</taxon>
        <taxon>Mammalia</taxon>
        <taxon>Eutheria</taxon>
        <taxon>Euarchontoglires</taxon>
        <taxon>Primates</taxon>
        <taxon>Haplorrhini</taxon>
        <taxon>Catarrhini</taxon>
        <taxon>Cercopithecidae</taxon>
        <taxon>Cercopithecinae</taxon>
        <taxon>Mandrillus</taxon>
    </lineage>
</organism>
<dbReference type="Proteomes" id="UP000233140">
    <property type="component" value="Unassembled WGS sequence"/>
</dbReference>
<keyword evidence="3" id="KW-1185">Reference proteome</keyword>
<evidence type="ECO:0000256" key="1">
    <source>
        <dbReference type="SAM" id="MobiDB-lite"/>
    </source>
</evidence>
<accession>A0A2K5YGZ0</accession>
<dbReference type="AlphaFoldDB" id="A0A2K5YGZ0"/>
<sequence>MGNLSSCIKGSPEDQQKVDSKDWASEDPFSITKVTPKNTINVGAYLASPGWTGVSVVPEFITGQLLRTP</sequence>
<protein>
    <submittedName>
        <fullName evidence="2">Uncharacterized protein</fullName>
    </submittedName>
</protein>
<feature type="compositionally biased region" description="Basic and acidic residues" evidence="1">
    <location>
        <begin position="11"/>
        <end position="24"/>
    </location>
</feature>
<feature type="region of interest" description="Disordered" evidence="1">
    <location>
        <begin position="1"/>
        <end position="28"/>
    </location>
</feature>